<protein>
    <recommendedName>
        <fullName evidence="6">DUF2092 domain-containing protein</fullName>
    </recommendedName>
</protein>
<dbReference type="InterPro" id="IPR029046">
    <property type="entry name" value="LolA/LolB/LppX"/>
</dbReference>
<feature type="signal peptide" evidence="3">
    <location>
        <begin position="1"/>
        <end position="34"/>
    </location>
</feature>
<evidence type="ECO:0000256" key="1">
    <source>
        <dbReference type="ARBA" id="ARBA00022729"/>
    </source>
</evidence>
<evidence type="ECO:0000256" key="2">
    <source>
        <dbReference type="SAM" id="MobiDB-lite"/>
    </source>
</evidence>
<keyword evidence="1 3" id="KW-0732">Signal</keyword>
<sequence>MNRATQKSFARAAIAASAVALVLSIGLGAPVALADEAEAKALFKGMSDYLGAQKTIAFDYDTNLEFVTTDQQKLALASSGAVTLSRPDKIRATRTGGFAEVEMVFDGKTLTLHRKDDNLFAQAEAPGSIDNLIDTLRDKYHRPVPGADLLTSNVYEQLMPLVVDTKDLGSGVIGGVECNHIAFRTEEVDWQIWIAVGDRPYPCRLTITSKLVAGFPQYTAQISAWKAGGEVAADDFSFKNQTDAKKVEPSDLPNMDELPDEFTPGAVK</sequence>
<dbReference type="Pfam" id="PF09865">
    <property type="entry name" value="DUF2092"/>
    <property type="match status" value="1"/>
</dbReference>
<evidence type="ECO:0000313" key="5">
    <source>
        <dbReference type="Proteomes" id="UP000215931"/>
    </source>
</evidence>
<feature type="region of interest" description="Disordered" evidence="2">
    <location>
        <begin position="242"/>
        <end position="268"/>
    </location>
</feature>
<accession>A0A271KBI5</accession>
<dbReference type="PIRSF" id="PIRSF012443">
    <property type="entry name" value="UCP012443"/>
    <property type="match status" value="1"/>
</dbReference>
<dbReference type="OrthoDB" id="116979at2"/>
<dbReference type="SUPFAM" id="SSF89392">
    <property type="entry name" value="Prokaryotic lipoproteins and lipoprotein localization factors"/>
    <property type="match status" value="1"/>
</dbReference>
<organism evidence="4 5">
    <name type="scientific">Mesorhizobium wenxiniae</name>
    <dbReference type="NCBI Taxonomy" id="2014805"/>
    <lineage>
        <taxon>Bacteria</taxon>
        <taxon>Pseudomonadati</taxon>
        <taxon>Pseudomonadota</taxon>
        <taxon>Alphaproteobacteria</taxon>
        <taxon>Hyphomicrobiales</taxon>
        <taxon>Phyllobacteriaceae</taxon>
        <taxon>Mesorhizobium</taxon>
    </lineage>
</organism>
<comment type="caution">
    <text evidence="4">The sequence shown here is derived from an EMBL/GenBank/DDBJ whole genome shotgun (WGS) entry which is preliminary data.</text>
</comment>
<dbReference type="EMBL" id="NPKH01000028">
    <property type="protein sequence ID" value="PAP93040.1"/>
    <property type="molecule type" value="Genomic_DNA"/>
</dbReference>
<reference evidence="4 5" key="1">
    <citation type="submission" date="2017-08" db="EMBL/GenBank/DDBJ databases">
        <title>Mesorhizobium wenxinae sp. nov., a novel rhizobial species isolated from root nodules of chickpea (Cicer arietinum L.).</title>
        <authorList>
            <person name="Zhang J."/>
        </authorList>
    </citation>
    <scope>NUCLEOTIDE SEQUENCE [LARGE SCALE GENOMIC DNA]</scope>
    <source>
        <strain evidence="5">WYCCWR 10019</strain>
    </source>
</reference>
<proteinExistence type="predicted"/>
<gene>
    <name evidence="4" type="ORF">CIT31_23255</name>
</gene>
<dbReference type="RefSeq" id="WP_095520568.1">
    <property type="nucleotide sequence ID" value="NZ_NPKH01000028.1"/>
</dbReference>
<dbReference type="AlphaFoldDB" id="A0A271KBI5"/>
<feature type="chain" id="PRO_5012922069" description="DUF2092 domain-containing protein" evidence="3">
    <location>
        <begin position="35"/>
        <end position="268"/>
    </location>
</feature>
<evidence type="ECO:0000313" key="4">
    <source>
        <dbReference type="EMBL" id="PAP93040.1"/>
    </source>
</evidence>
<name>A0A271KBI5_9HYPH</name>
<keyword evidence="5" id="KW-1185">Reference proteome</keyword>
<dbReference type="Proteomes" id="UP000215931">
    <property type="component" value="Unassembled WGS sequence"/>
</dbReference>
<evidence type="ECO:0000256" key="3">
    <source>
        <dbReference type="SAM" id="SignalP"/>
    </source>
</evidence>
<dbReference type="InterPro" id="IPR019207">
    <property type="entry name" value="DUF2092"/>
</dbReference>
<evidence type="ECO:0008006" key="6">
    <source>
        <dbReference type="Google" id="ProtNLM"/>
    </source>
</evidence>